<evidence type="ECO:0000313" key="2">
    <source>
        <dbReference type="EMBL" id="TNX93959.1"/>
    </source>
</evidence>
<evidence type="ECO:0000313" key="1">
    <source>
        <dbReference type="EMBL" id="HCM31581.1"/>
    </source>
</evidence>
<dbReference type="AlphaFoldDB" id="A0A2T1IXM8"/>
<evidence type="ECO:0000313" key="3">
    <source>
        <dbReference type="Proteomes" id="UP000262257"/>
    </source>
</evidence>
<dbReference type="EMBL" id="DPXL01000108">
    <property type="protein sequence ID" value="HCM31581.1"/>
    <property type="molecule type" value="Genomic_DNA"/>
</dbReference>
<reference evidence="1 3" key="1">
    <citation type="journal article" date="2018" name="Nat. Biotechnol.">
        <title>A standardized bacterial taxonomy based on genome phylogeny substantially revises the tree of life.</title>
        <authorList>
            <person name="Parks D.H."/>
            <person name="Chuvochina M."/>
            <person name="Waite D.W."/>
            <person name="Rinke C."/>
            <person name="Skarshewski A."/>
            <person name="Chaumeil P.A."/>
            <person name="Hugenholtz P."/>
        </authorList>
    </citation>
    <scope>NUCLEOTIDE SEQUENCE [LARGE SCALE GENOMIC DNA]</scope>
    <source>
        <strain evidence="1">UBA10045</strain>
    </source>
</reference>
<reference evidence="2 4" key="2">
    <citation type="submission" date="2019-06" db="EMBL/GenBank/DDBJ databases">
        <title>Genome of Acinetobacter radioresistens APH1, a phenol degrading strain.</title>
        <authorList>
            <person name="Liu Y."/>
        </authorList>
    </citation>
    <scope>NUCLEOTIDE SEQUENCE [LARGE SCALE GENOMIC DNA]</scope>
    <source>
        <strain evidence="2 4">APH1</strain>
    </source>
</reference>
<protein>
    <submittedName>
        <fullName evidence="1">Uncharacterized protein</fullName>
    </submittedName>
</protein>
<gene>
    <name evidence="1" type="ORF">DIC32_08580</name>
    <name evidence="2" type="ORF">FHY67_00385</name>
</gene>
<dbReference type="Proteomes" id="UP000314285">
    <property type="component" value="Unassembled WGS sequence"/>
</dbReference>
<sequence length="100" mass="12053">MSYKHNNLLAMRQSYWNDEQSVKVQHEKLFFQQVLAEYHVFTEPNLEDARYFFFTLPSIIIVKGYALGFMHESVKALIIQHLIRNKTLLNQRHPLKVQYR</sequence>
<dbReference type="GeneID" id="56305613"/>
<name>A0A2T1IXM8_ACIRA</name>
<dbReference type="KEGG" id="arj:DOM24_05880"/>
<dbReference type="STRING" id="40216.GCA_001917365_00168"/>
<dbReference type="RefSeq" id="WP_005025703.1">
    <property type="nucleotide sequence ID" value="NZ_CP027365.1"/>
</dbReference>
<dbReference type="Proteomes" id="UP000262257">
    <property type="component" value="Unassembled WGS sequence"/>
</dbReference>
<comment type="caution">
    <text evidence="1">The sequence shown here is derived from an EMBL/GenBank/DDBJ whole genome shotgun (WGS) entry which is preliminary data.</text>
</comment>
<proteinExistence type="predicted"/>
<dbReference type="EMBL" id="VFBM01000001">
    <property type="protein sequence ID" value="TNX93959.1"/>
    <property type="molecule type" value="Genomic_DNA"/>
</dbReference>
<accession>A0A2T1IXM8</accession>
<organism evidence="1 3">
    <name type="scientific">Acinetobacter radioresistens</name>
    <dbReference type="NCBI Taxonomy" id="40216"/>
    <lineage>
        <taxon>Bacteria</taxon>
        <taxon>Pseudomonadati</taxon>
        <taxon>Pseudomonadota</taxon>
        <taxon>Gammaproteobacteria</taxon>
        <taxon>Moraxellales</taxon>
        <taxon>Moraxellaceae</taxon>
        <taxon>Acinetobacter</taxon>
    </lineage>
</organism>
<evidence type="ECO:0000313" key="4">
    <source>
        <dbReference type="Proteomes" id="UP000314285"/>
    </source>
</evidence>